<reference evidence="1 2" key="1">
    <citation type="submission" date="2017-11" db="EMBL/GenBank/DDBJ databases">
        <title>Genome-resolved metagenomics identifies genetic mobility, metabolic interactions, and unexpected diversity in perchlorate-reducing communities.</title>
        <authorList>
            <person name="Barnum T.P."/>
            <person name="Figueroa I.A."/>
            <person name="Carlstrom C.I."/>
            <person name="Lucas L.N."/>
            <person name="Engelbrektson A.L."/>
            <person name="Coates J.D."/>
        </authorList>
    </citation>
    <scope>NUCLEOTIDE SEQUENCE [LARGE SCALE GENOMIC DNA]</scope>
    <source>
        <strain evidence="1">BM301</strain>
    </source>
</reference>
<sequence>MANCATSDILIALKWSGFNMWRRDQQSTGEERDWLQEKPSHINRVQRRPQPIRMLVSGLKLSG</sequence>
<evidence type="ECO:0000313" key="2">
    <source>
        <dbReference type="Proteomes" id="UP000235015"/>
    </source>
</evidence>
<organism evidence="1 2">
    <name type="scientific">Sedimenticola selenatireducens</name>
    <dbReference type="NCBI Taxonomy" id="191960"/>
    <lineage>
        <taxon>Bacteria</taxon>
        <taxon>Pseudomonadati</taxon>
        <taxon>Pseudomonadota</taxon>
        <taxon>Gammaproteobacteria</taxon>
        <taxon>Chromatiales</taxon>
        <taxon>Sedimenticolaceae</taxon>
        <taxon>Sedimenticola</taxon>
    </lineage>
</organism>
<name>A0A2N6CT48_9GAMM</name>
<gene>
    <name evidence="1" type="ORF">C0630_15970</name>
</gene>
<dbReference type="AlphaFoldDB" id="A0A2N6CT48"/>
<evidence type="ECO:0000313" key="1">
    <source>
        <dbReference type="EMBL" id="PLX60293.1"/>
    </source>
</evidence>
<proteinExistence type="predicted"/>
<comment type="caution">
    <text evidence="1">The sequence shown here is derived from an EMBL/GenBank/DDBJ whole genome shotgun (WGS) entry which is preliminary data.</text>
</comment>
<protein>
    <submittedName>
        <fullName evidence="1">Uncharacterized protein</fullName>
    </submittedName>
</protein>
<dbReference type="Proteomes" id="UP000235015">
    <property type="component" value="Unassembled WGS sequence"/>
</dbReference>
<accession>A0A2N6CT48</accession>
<dbReference type="EMBL" id="PKUN01000025">
    <property type="protein sequence ID" value="PLX60293.1"/>
    <property type="molecule type" value="Genomic_DNA"/>
</dbReference>